<dbReference type="SUPFAM" id="SSF101386">
    <property type="entry name" value="all-alpha NTP pyrophosphatases"/>
    <property type="match status" value="1"/>
</dbReference>
<protein>
    <submittedName>
        <fullName evidence="2">Nucleoside triphosphate pyrophosphohydrolase family protein</fullName>
    </submittedName>
</protein>
<gene>
    <name evidence="2" type="ORF">L0M99_02640</name>
</gene>
<dbReference type="InterPro" id="IPR033653">
    <property type="entry name" value="NTP-PPase_DR2231-like"/>
</dbReference>
<feature type="region of interest" description="Disordered" evidence="1">
    <location>
        <begin position="1"/>
        <end position="24"/>
    </location>
</feature>
<dbReference type="InterPro" id="IPR021130">
    <property type="entry name" value="PRib-ATP_PPHydrolase-like"/>
</dbReference>
<reference evidence="2" key="1">
    <citation type="submission" date="2022-01" db="EMBL/GenBank/DDBJ databases">
        <title>Collection of gut derived symbiotic bacterial strains cultured from healthy donors.</title>
        <authorList>
            <person name="Lin H."/>
            <person name="Kohout C."/>
            <person name="Waligurski E."/>
            <person name="Pamer E.G."/>
        </authorList>
    </citation>
    <scope>NUCLEOTIDE SEQUENCE</scope>
    <source>
        <strain evidence="2">DFI.7.46</strain>
    </source>
</reference>
<dbReference type="Gene3D" id="1.10.3420.10">
    <property type="entry name" value="putative ntp pyrophosphohydrolase like domain"/>
    <property type="match status" value="1"/>
</dbReference>
<dbReference type="Proteomes" id="UP001200537">
    <property type="component" value="Unassembled WGS sequence"/>
</dbReference>
<name>A0AAJ1BAL9_9ACTO</name>
<dbReference type="RefSeq" id="WP_238127641.1">
    <property type="nucleotide sequence ID" value="NZ_JAGZVZ010000001.1"/>
</dbReference>
<dbReference type="InterPro" id="IPR023292">
    <property type="entry name" value="NTP_PyroPHydrolase-like_dom_sf"/>
</dbReference>
<dbReference type="EMBL" id="JAKNHJ010000004">
    <property type="protein sequence ID" value="MCG4617397.1"/>
    <property type="molecule type" value="Genomic_DNA"/>
</dbReference>
<accession>A0AAJ1BAL9</accession>
<sequence>MNQAAPAQQVAGEQSEQQMPDPHRPEDLVRQFHEVYGLPIQHDEPNVDRERVHMRMRLIYEEVSELTGAVYGAKARRLLEETISSLPDDGTRDTIETADALADLIYVIYGMALECGISLPAVLREVQASNLSKLDGEGKPIYREDGKVLKGDNFFPPNVKSALKIRIPE</sequence>
<evidence type="ECO:0000313" key="3">
    <source>
        <dbReference type="Proteomes" id="UP001200537"/>
    </source>
</evidence>
<comment type="caution">
    <text evidence="2">The sequence shown here is derived from an EMBL/GenBank/DDBJ whole genome shotgun (WGS) entry which is preliminary data.</text>
</comment>
<evidence type="ECO:0000313" key="2">
    <source>
        <dbReference type="EMBL" id="MCG4617397.1"/>
    </source>
</evidence>
<proteinExistence type="predicted"/>
<dbReference type="Pfam" id="PF01503">
    <property type="entry name" value="PRA-PH"/>
    <property type="match status" value="1"/>
</dbReference>
<organism evidence="2 3">
    <name type="scientific">Varibaculum cambriense</name>
    <dbReference type="NCBI Taxonomy" id="184870"/>
    <lineage>
        <taxon>Bacteria</taxon>
        <taxon>Bacillati</taxon>
        <taxon>Actinomycetota</taxon>
        <taxon>Actinomycetes</taxon>
        <taxon>Actinomycetales</taxon>
        <taxon>Actinomycetaceae</taxon>
        <taxon>Varibaculum</taxon>
    </lineage>
</organism>
<evidence type="ECO:0000256" key="1">
    <source>
        <dbReference type="SAM" id="MobiDB-lite"/>
    </source>
</evidence>
<dbReference type="AlphaFoldDB" id="A0AAJ1BAL9"/>
<feature type="compositionally biased region" description="Polar residues" evidence="1">
    <location>
        <begin position="1"/>
        <end position="18"/>
    </location>
</feature>
<dbReference type="CDD" id="cd11530">
    <property type="entry name" value="NTP-PPase_DR2231_like"/>
    <property type="match status" value="1"/>
</dbReference>